<comment type="caution">
    <text evidence="1">The sequence shown here is derived from an EMBL/GenBank/DDBJ whole genome shotgun (WGS) entry which is preliminary data.</text>
</comment>
<dbReference type="EMBL" id="BARS01002264">
    <property type="protein sequence ID" value="GAF83534.1"/>
    <property type="molecule type" value="Genomic_DNA"/>
</dbReference>
<feature type="non-terminal residue" evidence="1">
    <location>
        <position position="1"/>
    </location>
</feature>
<evidence type="ECO:0000313" key="1">
    <source>
        <dbReference type="EMBL" id="GAF83534.1"/>
    </source>
</evidence>
<sequence length="31" mass="3243">TKTAAAIAVNIFFIEVPGKGSEVQQKDVAPL</sequence>
<dbReference type="AlphaFoldDB" id="X0SR45"/>
<proteinExistence type="predicted"/>
<gene>
    <name evidence="1" type="ORF">S01H1_04269</name>
</gene>
<name>X0SR45_9ZZZZ</name>
<accession>X0SR45</accession>
<organism evidence="1">
    <name type="scientific">marine sediment metagenome</name>
    <dbReference type="NCBI Taxonomy" id="412755"/>
    <lineage>
        <taxon>unclassified sequences</taxon>
        <taxon>metagenomes</taxon>
        <taxon>ecological metagenomes</taxon>
    </lineage>
</organism>
<reference evidence="1" key="1">
    <citation type="journal article" date="2014" name="Front. Microbiol.">
        <title>High frequency of phylogenetically diverse reductive dehalogenase-homologous genes in deep subseafloor sedimentary metagenomes.</title>
        <authorList>
            <person name="Kawai M."/>
            <person name="Futagami T."/>
            <person name="Toyoda A."/>
            <person name="Takaki Y."/>
            <person name="Nishi S."/>
            <person name="Hori S."/>
            <person name="Arai W."/>
            <person name="Tsubouchi T."/>
            <person name="Morono Y."/>
            <person name="Uchiyama I."/>
            <person name="Ito T."/>
            <person name="Fujiyama A."/>
            <person name="Inagaki F."/>
            <person name="Takami H."/>
        </authorList>
    </citation>
    <scope>NUCLEOTIDE SEQUENCE</scope>
    <source>
        <strain evidence="1">Expedition CK06-06</strain>
    </source>
</reference>
<protein>
    <submittedName>
        <fullName evidence="1">Uncharacterized protein</fullName>
    </submittedName>
</protein>